<sequence length="379" mass="41501">MAPPSYGTATPSYGSGPPIGPPPTFDSYASPSVSGTTTMPPASVPYSYTPQAPGGFPQQTAAPNAWQGYPSTPGGYPAAGAPQSQSLYSNGLPYDWQQGTYGYQSADGSLVRFQKFLQRIGTEYTWIAGDGGAKDFGINRIELAATFGIPVMHNIDTPLLITPGFAANFFEGPVGDPTAVPRGPDLPGQVYDAYLDMSWYPQPFEWFGAELGVRTGVWTDFDAVNSNSVRILGRGLGVISVTPQMDILIGAVYLDRLRIKLLPAGGLHWRPNQDWDLYLVFPNPKVRRRFQSVGNTEWWWYVAGEYGGGSWTVDRVGLSDRIDYNDLRAIFGLEFETPTMVRGHFEVGYVFDREILFNSGDPPEFKPSDSVMLRAGLDF</sequence>
<protein>
    <submittedName>
        <fullName evidence="2">Uncharacterized protein</fullName>
    </submittedName>
</protein>
<dbReference type="AlphaFoldDB" id="A0A9X2FEY3"/>
<organism evidence="2 3">
    <name type="scientific">Aeoliella straminimaris</name>
    <dbReference type="NCBI Taxonomy" id="2954799"/>
    <lineage>
        <taxon>Bacteria</taxon>
        <taxon>Pseudomonadati</taxon>
        <taxon>Planctomycetota</taxon>
        <taxon>Planctomycetia</taxon>
        <taxon>Pirellulales</taxon>
        <taxon>Lacipirellulaceae</taxon>
        <taxon>Aeoliella</taxon>
    </lineage>
</organism>
<evidence type="ECO:0000256" key="1">
    <source>
        <dbReference type="SAM" id="MobiDB-lite"/>
    </source>
</evidence>
<comment type="caution">
    <text evidence="2">The sequence shown here is derived from an EMBL/GenBank/DDBJ whole genome shotgun (WGS) entry which is preliminary data.</text>
</comment>
<feature type="region of interest" description="Disordered" evidence="1">
    <location>
        <begin position="1"/>
        <end position="82"/>
    </location>
</feature>
<feature type="compositionally biased region" description="Polar residues" evidence="1">
    <location>
        <begin position="27"/>
        <end position="50"/>
    </location>
</feature>
<evidence type="ECO:0000313" key="3">
    <source>
        <dbReference type="Proteomes" id="UP001155241"/>
    </source>
</evidence>
<evidence type="ECO:0000313" key="2">
    <source>
        <dbReference type="EMBL" id="MCO6047912.1"/>
    </source>
</evidence>
<gene>
    <name evidence="2" type="ORF">NG895_28745</name>
</gene>
<dbReference type="Proteomes" id="UP001155241">
    <property type="component" value="Unassembled WGS sequence"/>
</dbReference>
<keyword evidence="3" id="KW-1185">Reference proteome</keyword>
<reference evidence="2" key="1">
    <citation type="submission" date="2022-06" db="EMBL/GenBank/DDBJ databases">
        <title>Aeoliella straminimaris, a novel planctomycete from sediments.</title>
        <authorList>
            <person name="Vitorino I.R."/>
            <person name="Lage O.M."/>
        </authorList>
    </citation>
    <scope>NUCLEOTIDE SEQUENCE</scope>
    <source>
        <strain evidence="2">ICT_H6.2</strain>
    </source>
</reference>
<proteinExistence type="predicted"/>
<accession>A0A9X2FEY3</accession>
<name>A0A9X2FEY3_9BACT</name>
<dbReference type="EMBL" id="JAMXLR010000092">
    <property type="protein sequence ID" value="MCO6047912.1"/>
    <property type="molecule type" value="Genomic_DNA"/>
</dbReference>